<organism evidence="5 6">
    <name type="scientific">Myceligenerans indicum</name>
    <dbReference type="NCBI Taxonomy" id="2593663"/>
    <lineage>
        <taxon>Bacteria</taxon>
        <taxon>Bacillati</taxon>
        <taxon>Actinomycetota</taxon>
        <taxon>Actinomycetes</taxon>
        <taxon>Micrococcales</taxon>
        <taxon>Promicromonosporaceae</taxon>
        <taxon>Myceligenerans</taxon>
    </lineage>
</organism>
<evidence type="ECO:0000256" key="2">
    <source>
        <dbReference type="ARBA" id="ARBA00023125"/>
    </source>
</evidence>
<accession>A0ABS1LR04</accession>
<keyword evidence="6" id="KW-1185">Reference proteome</keyword>
<dbReference type="CDD" id="cd01392">
    <property type="entry name" value="HTH_LacI"/>
    <property type="match status" value="1"/>
</dbReference>
<comment type="caution">
    <text evidence="5">The sequence shown here is derived from an EMBL/GenBank/DDBJ whole genome shotgun (WGS) entry which is preliminary data.</text>
</comment>
<dbReference type="Proteomes" id="UP000675409">
    <property type="component" value="Unassembled WGS sequence"/>
</dbReference>
<dbReference type="SUPFAM" id="SSF53822">
    <property type="entry name" value="Periplasmic binding protein-like I"/>
    <property type="match status" value="1"/>
</dbReference>
<keyword evidence="2" id="KW-0238">DNA-binding</keyword>
<protein>
    <submittedName>
        <fullName evidence="5">LacI family transcriptional regulator</fullName>
    </submittedName>
</protein>
<dbReference type="Gene3D" id="3.40.50.2300">
    <property type="match status" value="2"/>
</dbReference>
<dbReference type="CDD" id="cd06267">
    <property type="entry name" value="PBP1_LacI_sugar_binding-like"/>
    <property type="match status" value="1"/>
</dbReference>
<dbReference type="EMBL" id="JABBYC010000074">
    <property type="protein sequence ID" value="MBL0888711.1"/>
    <property type="molecule type" value="Genomic_DNA"/>
</dbReference>
<gene>
    <name evidence="5" type="ORF">HGK34_20935</name>
</gene>
<evidence type="ECO:0000313" key="5">
    <source>
        <dbReference type="EMBL" id="MBL0888711.1"/>
    </source>
</evidence>
<evidence type="ECO:0000259" key="4">
    <source>
        <dbReference type="PROSITE" id="PS50932"/>
    </source>
</evidence>
<proteinExistence type="predicted"/>
<name>A0ABS1LR04_9MICO</name>
<dbReference type="InterPro" id="IPR000843">
    <property type="entry name" value="HTH_LacI"/>
</dbReference>
<reference evidence="5 6" key="1">
    <citation type="journal article" date="2021" name="Arch. Microbiol.">
        <title>Myceligenerans indicum sp. nov., an actinobacterium isolated from mangrove sediment of Sundarbans, India.</title>
        <authorList>
            <person name="Asha K."/>
            <person name="Bhadury P."/>
        </authorList>
    </citation>
    <scope>NUCLEOTIDE SEQUENCE [LARGE SCALE GENOMIC DNA]</scope>
    <source>
        <strain evidence="5 6">I2</strain>
    </source>
</reference>
<dbReference type="Gene3D" id="1.10.260.40">
    <property type="entry name" value="lambda repressor-like DNA-binding domains"/>
    <property type="match status" value="1"/>
</dbReference>
<dbReference type="SUPFAM" id="SSF47413">
    <property type="entry name" value="lambda repressor-like DNA-binding domains"/>
    <property type="match status" value="1"/>
</dbReference>
<evidence type="ECO:0000256" key="1">
    <source>
        <dbReference type="ARBA" id="ARBA00023015"/>
    </source>
</evidence>
<dbReference type="PRINTS" id="PR00036">
    <property type="entry name" value="HTHLACI"/>
</dbReference>
<dbReference type="InterPro" id="IPR046335">
    <property type="entry name" value="LacI/GalR-like_sensor"/>
</dbReference>
<evidence type="ECO:0000256" key="3">
    <source>
        <dbReference type="ARBA" id="ARBA00023163"/>
    </source>
</evidence>
<keyword evidence="3" id="KW-0804">Transcription</keyword>
<sequence length="336" mass="35184">MTPDGPPTLDDVARTAGVSRSTASRAINGGLRVSPEAQAAVDDAVARLGYSPNRAARSLVTRRTDSIALVMPEPDERIFTDPFLGATLRGVSAGLAGTDLQLVLLLARPGEHPGQMARYLSSGHVDGVIVTSHHRGDQLEQELAGGSLPAVFVGRPFTDAGLRWIDVDNVEGGRVATRRLIERGCRRVATITGPLDMTAGVDRLAGWRTEMRAAGMPDDAVVEGDFTVAGGTEATRRLLDEHPDVDAIFVASDLMAEGALQVLDARGLSVPGDIAVTGFDDLGIAASTTPRLTTVRNPVVEMVNSATSTLLALLAGDDVPAEPQVLEVELVEGTSA</sequence>
<dbReference type="PROSITE" id="PS50932">
    <property type="entry name" value="HTH_LACI_2"/>
    <property type="match status" value="1"/>
</dbReference>
<dbReference type="Pfam" id="PF13377">
    <property type="entry name" value="Peripla_BP_3"/>
    <property type="match status" value="1"/>
</dbReference>
<dbReference type="PANTHER" id="PTHR30146">
    <property type="entry name" value="LACI-RELATED TRANSCRIPTIONAL REPRESSOR"/>
    <property type="match status" value="1"/>
</dbReference>
<evidence type="ECO:0000313" key="6">
    <source>
        <dbReference type="Proteomes" id="UP000675409"/>
    </source>
</evidence>
<dbReference type="PROSITE" id="PS00356">
    <property type="entry name" value="HTH_LACI_1"/>
    <property type="match status" value="1"/>
</dbReference>
<dbReference type="InterPro" id="IPR028082">
    <property type="entry name" value="Peripla_BP_I"/>
</dbReference>
<dbReference type="SMART" id="SM00354">
    <property type="entry name" value="HTH_LACI"/>
    <property type="match status" value="1"/>
</dbReference>
<dbReference type="InterPro" id="IPR010982">
    <property type="entry name" value="Lambda_DNA-bd_dom_sf"/>
</dbReference>
<feature type="domain" description="HTH lacI-type" evidence="4">
    <location>
        <begin position="7"/>
        <end position="61"/>
    </location>
</feature>
<dbReference type="Pfam" id="PF00356">
    <property type="entry name" value="LacI"/>
    <property type="match status" value="1"/>
</dbReference>
<keyword evidence="1" id="KW-0805">Transcription regulation</keyword>
<dbReference type="PANTHER" id="PTHR30146:SF109">
    <property type="entry name" value="HTH-TYPE TRANSCRIPTIONAL REGULATOR GALS"/>
    <property type="match status" value="1"/>
</dbReference>